<reference evidence="1 2" key="1">
    <citation type="submission" date="2017-06" db="EMBL/GenBank/DDBJ databases">
        <authorList>
            <person name="Kim H.J."/>
            <person name="Triplett B.A."/>
        </authorList>
    </citation>
    <scope>NUCLEOTIDE SEQUENCE [LARGE SCALE GENOMIC DNA]</scope>
</reference>
<keyword evidence="2" id="KW-1185">Reference proteome</keyword>
<dbReference type="Proteomes" id="UP000223025">
    <property type="component" value="Segment"/>
</dbReference>
<organism evidence="1 2">
    <name type="scientific">Agrobacterium phage Atu_ph07</name>
    <dbReference type="NCBI Taxonomy" id="2024264"/>
    <lineage>
        <taxon>Viruses</taxon>
        <taxon>Duplodnaviria</taxon>
        <taxon>Heunggongvirae</taxon>
        <taxon>Uroviricota</taxon>
        <taxon>Caudoviricetes</taxon>
        <taxon>Polybotosvirus</taxon>
        <taxon>Polybotosvirus Atuph07</taxon>
    </lineage>
</organism>
<dbReference type="EMBL" id="MF403008">
    <property type="protein sequence ID" value="AUZ94853.1"/>
    <property type="molecule type" value="Genomic_DNA"/>
</dbReference>
<evidence type="ECO:0000313" key="2">
    <source>
        <dbReference type="Proteomes" id="UP000223025"/>
    </source>
</evidence>
<protein>
    <submittedName>
        <fullName evidence="1">Uncharacterized protein</fullName>
    </submittedName>
</protein>
<evidence type="ECO:0000313" key="1">
    <source>
        <dbReference type="EMBL" id="AUZ94853.1"/>
    </source>
</evidence>
<accession>A0A2L0UZ95</accession>
<dbReference type="KEGG" id="vg:40088044"/>
<sequence length="94" mass="10618">MNPPPNAVRKLDGNVSNWIMPANKDSFKFTKKEIHLSPDSIFTFTGENKCILTRKGNTFAVKHEGDMFRDGIATFKRPEEAISFIAELNDVSPF</sequence>
<proteinExistence type="predicted"/>
<dbReference type="RefSeq" id="YP_009611706.1">
    <property type="nucleotide sequence ID" value="NC_042013.1"/>
</dbReference>
<dbReference type="GeneID" id="40088044"/>
<name>A0A2L0UZ95_9CAUD</name>